<evidence type="ECO:0000256" key="2">
    <source>
        <dbReference type="ARBA" id="ARBA00023015"/>
    </source>
</evidence>
<dbReference type="CDD" id="cd08422">
    <property type="entry name" value="PBP2_CrgA_like"/>
    <property type="match status" value="1"/>
</dbReference>
<evidence type="ECO:0000313" key="7">
    <source>
        <dbReference type="Proteomes" id="UP001501727"/>
    </source>
</evidence>
<dbReference type="Gene3D" id="3.40.190.290">
    <property type="match status" value="1"/>
</dbReference>
<proteinExistence type="inferred from homology"/>
<evidence type="ECO:0000313" key="6">
    <source>
        <dbReference type="EMBL" id="GAA3915766.1"/>
    </source>
</evidence>
<dbReference type="SUPFAM" id="SSF53850">
    <property type="entry name" value="Periplasmic binding protein-like II"/>
    <property type="match status" value="1"/>
</dbReference>
<keyword evidence="4" id="KW-0804">Transcription</keyword>
<sequence length="303" mass="33905">MKIRNIEDAEVFLRVIDAGSFSAAARELQRTPAAVSKQIARLEAALGTRLFERNTRRVRPSDDGRRIAGHVRDALAQLARAEELADDSRQRLEGRVRISAPAAFGHRHVSAALADFRDSHPGVRFELYLSDQVADLAGSDIDLAIRIGELPDSQLSARLLAPNPRVLVASPDYLRRRGTPRRPDDLHDHDCLLFAYPGTRHGTWRLHHGKRREDIAVHGPLCSDSGEALRQWCLAGMGISLRDHWNVSGDLARGDLLPVLPRWQPQASAIHAVRMHRQPVPRRISALIDYLAERWRVELAPPA</sequence>
<dbReference type="PANTHER" id="PTHR30537">
    <property type="entry name" value="HTH-TYPE TRANSCRIPTIONAL REGULATOR"/>
    <property type="match status" value="1"/>
</dbReference>
<dbReference type="PROSITE" id="PS50931">
    <property type="entry name" value="HTH_LYSR"/>
    <property type="match status" value="1"/>
</dbReference>
<name>A0ABP7M5W0_9GAMM</name>
<keyword evidence="2" id="KW-0805">Transcription regulation</keyword>
<accession>A0ABP7M5W0</accession>
<dbReference type="InterPro" id="IPR000847">
    <property type="entry name" value="LysR_HTH_N"/>
</dbReference>
<dbReference type="InterPro" id="IPR036388">
    <property type="entry name" value="WH-like_DNA-bd_sf"/>
</dbReference>
<evidence type="ECO:0000259" key="5">
    <source>
        <dbReference type="PROSITE" id="PS50931"/>
    </source>
</evidence>
<dbReference type="Pfam" id="PF03466">
    <property type="entry name" value="LysR_substrate"/>
    <property type="match status" value="1"/>
</dbReference>
<evidence type="ECO:0000256" key="1">
    <source>
        <dbReference type="ARBA" id="ARBA00009437"/>
    </source>
</evidence>
<dbReference type="EMBL" id="BAAAZU010000003">
    <property type="protein sequence ID" value="GAA3915766.1"/>
    <property type="molecule type" value="Genomic_DNA"/>
</dbReference>
<organism evidence="6 7">
    <name type="scientific">Luteimonas lutimaris</name>
    <dbReference type="NCBI Taxonomy" id="698645"/>
    <lineage>
        <taxon>Bacteria</taxon>
        <taxon>Pseudomonadati</taxon>
        <taxon>Pseudomonadota</taxon>
        <taxon>Gammaproteobacteria</taxon>
        <taxon>Lysobacterales</taxon>
        <taxon>Lysobacteraceae</taxon>
        <taxon>Luteimonas</taxon>
    </lineage>
</organism>
<comment type="caution">
    <text evidence="6">The sequence shown here is derived from an EMBL/GenBank/DDBJ whole genome shotgun (WGS) entry which is preliminary data.</text>
</comment>
<dbReference type="InterPro" id="IPR058163">
    <property type="entry name" value="LysR-type_TF_proteobact-type"/>
</dbReference>
<reference evidence="7" key="1">
    <citation type="journal article" date="2019" name="Int. J. Syst. Evol. Microbiol.">
        <title>The Global Catalogue of Microorganisms (GCM) 10K type strain sequencing project: providing services to taxonomists for standard genome sequencing and annotation.</title>
        <authorList>
            <consortium name="The Broad Institute Genomics Platform"/>
            <consortium name="The Broad Institute Genome Sequencing Center for Infectious Disease"/>
            <person name="Wu L."/>
            <person name="Ma J."/>
        </authorList>
    </citation>
    <scope>NUCLEOTIDE SEQUENCE [LARGE SCALE GENOMIC DNA]</scope>
    <source>
        <strain evidence="7">JCM 16916</strain>
    </source>
</reference>
<keyword evidence="3" id="KW-0238">DNA-binding</keyword>
<dbReference type="RefSeq" id="WP_344758464.1">
    <property type="nucleotide sequence ID" value="NZ_BAAAZU010000003.1"/>
</dbReference>
<dbReference type="InterPro" id="IPR005119">
    <property type="entry name" value="LysR_subst-bd"/>
</dbReference>
<dbReference type="SUPFAM" id="SSF46785">
    <property type="entry name" value="Winged helix' DNA-binding domain"/>
    <property type="match status" value="1"/>
</dbReference>
<evidence type="ECO:0000256" key="4">
    <source>
        <dbReference type="ARBA" id="ARBA00023163"/>
    </source>
</evidence>
<protein>
    <submittedName>
        <fullName evidence="6">LysR family transcriptional regulator</fullName>
    </submittedName>
</protein>
<evidence type="ECO:0000256" key="3">
    <source>
        <dbReference type="ARBA" id="ARBA00023125"/>
    </source>
</evidence>
<dbReference type="Gene3D" id="1.10.10.10">
    <property type="entry name" value="Winged helix-like DNA-binding domain superfamily/Winged helix DNA-binding domain"/>
    <property type="match status" value="1"/>
</dbReference>
<dbReference type="Proteomes" id="UP001501727">
    <property type="component" value="Unassembled WGS sequence"/>
</dbReference>
<dbReference type="InterPro" id="IPR036390">
    <property type="entry name" value="WH_DNA-bd_sf"/>
</dbReference>
<dbReference type="Pfam" id="PF00126">
    <property type="entry name" value="HTH_1"/>
    <property type="match status" value="1"/>
</dbReference>
<comment type="similarity">
    <text evidence="1">Belongs to the LysR transcriptional regulatory family.</text>
</comment>
<dbReference type="PANTHER" id="PTHR30537:SF5">
    <property type="entry name" value="HTH-TYPE TRANSCRIPTIONAL ACTIVATOR TTDR-RELATED"/>
    <property type="match status" value="1"/>
</dbReference>
<keyword evidence="7" id="KW-1185">Reference proteome</keyword>
<gene>
    <name evidence="6" type="ORF">GCM10022229_06150</name>
</gene>
<dbReference type="PRINTS" id="PR00039">
    <property type="entry name" value="HTHLYSR"/>
</dbReference>
<feature type="domain" description="HTH lysR-type" evidence="5">
    <location>
        <begin position="1"/>
        <end position="61"/>
    </location>
</feature>